<name>A0A450TBT4_9GAMM</name>
<gene>
    <name evidence="2" type="ORF">BECKFW1821B_GA0114236_109212</name>
</gene>
<feature type="domain" description="Schlafen AlbA-2" evidence="1">
    <location>
        <begin position="14"/>
        <end position="128"/>
    </location>
</feature>
<evidence type="ECO:0000313" key="2">
    <source>
        <dbReference type="EMBL" id="VFJ64257.1"/>
    </source>
</evidence>
<dbReference type="InterPro" id="IPR007421">
    <property type="entry name" value="Schlafen_AlbA_2_dom"/>
</dbReference>
<dbReference type="Pfam" id="PF13749">
    <property type="entry name" value="HATPase_c_4"/>
    <property type="match status" value="1"/>
</dbReference>
<dbReference type="GO" id="GO:0004386">
    <property type="term" value="F:helicase activity"/>
    <property type="evidence" value="ECO:0007669"/>
    <property type="project" value="UniProtKB-KW"/>
</dbReference>
<reference evidence="2" key="1">
    <citation type="submission" date="2019-02" db="EMBL/GenBank/DDBJ databases">
        <authorList>
            <person name="Gruber-Vodicka R. H."/>
            <person name="Seah K. B. B."/>
        </authorList>
    </citation>
    <scope>NUCLEOTIDE SEQUENCE</scope>
    <source>
        <strain evidence="2">BECK_BZ106</strain>
    </source>
</reference>
<accession>A0A450TBT4</accession>
<dbReference type="Pfam" id="PF04326">
    <property type="entry name" value="SLFN_AlbA_2"/>
    <property type="match status" value="1"/>
</dbReference>
<dbReference type="PANTHER" id="PTHR30595">
    <property type="entry name" value="GLPR-RELATED TRANSCRIPTIONAL REPRESSOR"/>
    <property type="match status" value="1"/>
</dbReference>
<dbReference type="AlphaFoldDB" id="A0A450TBT4"/>
<protein>
    <submittedName>
        <fullName evidence="2">ATP-dependent DNA helicase RecG</fullName>
    </submittedName>
</protein>
<dbReference type="PANTHER" id="PTHR30595:SF6">
    <property type="entry name" value="SCHLAFEN ALBA-2 DOMAIN-CONTAINING PROTEIN"/>
    <property type="match status" value="1"/>
</dbReference>
<dbReference type="Gene3D" id="3.30.950.30">
    <property type="entry name" value="Schlafen, AAA domain"/>
    <property type="match status" value="1"/>
</dbReference>
<proteinExistence type="predicted"/>
<dbReference type="InterPro" id="IPR038461">
    <property type="entry name" value="Schlafen_AlbA_2_dom_sf"/>
</dbReference>
<sequence length="416" mass="46678">MTKTDLLESIRNGENSFVEFKRDGIDNRVLAKELVAFSNHRGGRVLLGVEDDGTISGITRPNSEEWVMTACRDKVCPPIIPDYEVVRDVAPGKDVAIISVEPGWTVQSVWHNNRDYYTIRVGTQSREADREELPRLFQRRGQVRFETQPVSGSSMKDLSLPRLIEYFRGIRGQTIPAGDDTGQWKRLLHNTEFLTDSALADGDGGDYVCSVVGMLLFGQSPKRFLPHMAVDVAVFPGVKKDYDASFRGAAVSPLVRLGDERGDVLEPGIVDQVMNMLQPHLSREELEGARRIRKWDYPEEAIREALVNAVVHRDYLLSATSTEVVLYADRLEVISPGRPPNGITPERMRVGCRATRNELVKDVMRDYGYMEHMGMGIPRKIIKLMEEKVGVTPDLIVGGENFSLVLRKSPLVSLDI</sequence>
<dbReference type="EMBL" id="CAADFD010000092">
    <property type="protein sequence ID" value="VFJ64257.1"/>
    <property type="molecule type" value="Genomic_DNA"/>
</dbReference>
<organism evidence="2">
    <name type="scientific">Candidatus Kentrum sp. FW</name>
    <dbReference type="NCBI Taxonomy" id="2126338"/>
    <lineage>
        <taxon>Bacteria</taxon>
        <taxon>Pseudomonadati</taxon>
        <taxon>Pseudomonadota</taxon>
        <taxon>Gammaproteobacteria</taxon>
        <taxon>Candidatus Kentrum</taxon>
    </lineage>
</organism>
<dbReference type="Gene3D" id="3.30.565.60">
    <property type="match status" value="1"/>
</dbReference>
<keyword evidence="2" id="KW-0347">Helicase</keyword>
<dbReference type="InterPro" id="IPR038475">
    <property type="entry name" value="RecG_C_sf"/>
</dbReference>
<evidence type="ECO:0000259" key="1">
    <source>
        <dbReference type="Pfam" id="PF04326"/>
    </source>
</evidence>
<keyword evidence="2" id="KW-0378">Hydrolase</keyword>
<keyword evidence="2" id="KW-0547">Nucleotide-binding</keyword>
<keyword evidence="2" id="KW-0067">ATP-binding</keyword>